<dbReference type="EMBL" id="QGKW02000007">
    <property type="protein sequence ID" value="KAF2616621.1"/>
    <property type="molecule type" value="Genomic_DNA"/>
</dbReference>
<dbReference type="InterPro" id="IPR001128">
    <property type="entry name" value="Cyt_P450"/>
</dbReference>
<dbReference type="GO" id="GO:0005506">
    <property type="term" value="F:iron ion binding"/>
    <property type="evidence" value="ECO:0007669"/>
    <property type="project" value="InterPro"/>
</dbReference>
<gene>
    <name evidence="10" type="ORF">F2Q68_00042426</name>
</gene>
<sequence>MSISLCFLCLLPLIFIFLRKLQTSKWNLPPGPPKLPIIGNLHQRGELHPRNRRNLSQKYGPVVHLRFGFVPMVVISSKEAAEDVLKTHDLECCNRPETAGIRMISYNAKDIGFAPYGEEWRAMRKLSVVELFSSKKIQSFRYVREEENNLLVKKLSESASSESLVSLKKTLYTLVGSIVCRVGLGQNLHESEFIDEDGIADIVQRSELLTRTSMFSDLFPGRIGELIDLFTGQTKRLENAFSELDTFFQNVLDDHLKPGRRVQEGTSASTMIWAMTELIRNPRVMKKVQDEIRTTLGDKKESLTEEDLNQLHYFKLMVKEIFRLHPAAPLFFPGGIGRFMDWISGQNKRLDHVFSELDTFFQNILNDHLKPVRRDGERYGIINVMIDMMEQERDGDSFKLTTDHLKGMISDIFIAGVSTSAFTMIWAMTELIRSPRVMKKVQDEIRTTLGDKKERITEEDLNKLHYFKLMVKEIFRLHPAAPLLLPRETMSHIKIQGYDVPKKTQILINAYAIARDPNVWKNPDEFDPDRFLDSTIDYKGLNFELLPFGSGRRICPGMAMGITLVELGLLNLLYFFDWGLPEKVEAERIIKDNDVALDLVQVTRH</sequence>
<organism evidence="10 11">
    <name type="scientific">Brassica cretica</name>
    <name type="common">Mustard</name>
    <dbReference type="NCBI Taxonomy" id="69181"/>
    <lineage>
        <taxon>Eukaryota</taxon>
        <taxon>Viridiplantae</taxon>
        <taxon>Streptophyta</taxon>
        <taxon>Embryophyta</taxon>
        <taxon>Tracheophyta</taxon>
        <taxon>Spermatophyta</taxon>
        <taxon>Magnoliopsida</taxon>
        <taxon>eudicotyledons</taxon>
        <taxon>Gunneridae</taxon>
        <taxon>Pentapetalae</taxon>
        <taxon>rosids</taxon>
        <taxon>malvids</taxon>
        <taxon>Brassicales</taxon>
        <taxon>Brassicaceae</taxon>
        <taxon>Brassiceae</taxon>
        <taxon>Brassica</taxon>
    </lineage>
</organism>
<keyword evidence="7 8" id="KW-0349">Heme</keyword>
<evidence type="ECO:0000256" key="2">
    <source>
        <dbReference type="ARBA" id="ARBA00010617"/>
    </source>
</evidence>
<feature type="chain" id="PRO_5035747619" description="Cytochrome P450" evidence="9">
    <location>
        <begin position="24"/>
        <end position="605"/>
    </location>
</feature>
<evidence type="ECO:0000256" key="4">
    <source>
        <dbReference type="ARBA" id="ARBA00022989"/>
    </source>
</evidence>
<keyword evidence="7 8" id="KW-0479">Metal-binding</keyword>
<dbReference type="InterPro" id="IPR002401">
    <property type="entry name" value="Cyt_P450_E_grp-I"/>
</dbReference>
<name>A0A8S9MF92_BRACR</name>
<dbReference type="GO" id="GO:0004497">
    <property type="term" value="F:monooxygenase activity"/>
    <property type="evidence" value="ECO:0007669"/>
    <property type="project" value="UniProtKB-KW"/>
</dbReference>
<dbReference type="InterPro" id="IPR017972">
    <property type="entry name" value="Cyt_P450_CS"/>
</dbReference>
<proteinExistence type="inferred from homology"/>
<dbReference type="InterPro" id="IPR050193">
    <property type="entry name" value="Cytochrome_P450_71"/>
</dbReference>
<dbReference type="PANTHER" id="PTHR47956:SF97">
    <property type="entry name" value="CYTOCHROME P450 71B29"/>
    <property type="match status" value="1"/>
</dbReference>
<evidence type="ECO:0000256" key="5">
    <source>
        <dbReference type="ARBA" id="ARBA00023002"/>
    </source>
</evidence>
<comment type="similarity">
    <text evidence="2 8">Belongs to the cytochrome P450 family.</text>
</comment>
<evidence type="ECO:0000256" key="3">
    <source>
        <dbReference type="ARBA" id="ARBA00022692"/>
    </source>
</evidence>
<comment type="subcellular location">
    <subcellularLocation>
        <location evidence="1">Membrane</location>
        <topology evidence="1">Single-pass membrane protein</topology>
    </subcellularLocation>
</comment>
<evidence type="ECO:0000313" key="10">
    <source>
        <dbReference type="EMBL" id="KAF2616621.1"/>
    </source>
</evidence>
<dbReference type="AlphaFoldDB" id="A0A8S9MF92"/>
<dbReference type="GO" id="GO:0016705">
    <property type="term" value="F:oxidoreductase activity, acting on paired donors, with incorporation or reduction of molecular oxygen"/>
    <property type="evidence" value="ECO:0007669"/>
    <property type="project" value="InterPro"/>
</dbReference>
<accession>A0A8S9MF92</accession>
<dbReference type="PANTHER" id="PTHR47956">
    <property type="entry name" value="CYTOCHROME P450 71B11-RELATED"/>
    <property type="match status" value="1"/>
</dbReference>
<dbReference type="PRINTS" id="PR00463">
    <property type="entry name" value="EP450I"/>
</dbReference>
<dbReference type="Proteomes" id="UP000712281">
    <property type="component" value="Unassembled WGS sequence"/>
</dbReference>
<feature type="signal peptide" evidence="9">
    <location>
        <begin position="1"/>
        <end position="23"/>
    </location>
</feature>
<evidence type="ECO:0000256" key="9">
    <source>
        <dbReference type="SAM" id="SignalP"/>
    </source>
</evidence>
<keyword evidence="3" id="KW-0812">Transmembrane</keyword>
<dbReference type="InterPro" id="IPR036396">
    <property type="entry name" value="Cyt_P450_sf"/>
</dbReference>
<dbReference type="SUPFAM" id="SSF48264">
    <property type="entry name" value="Cytochrome P450"/>
    <property type="match status" value="2"/>
</dbReference>
<keyword evidence="7 8" id="KW-0408">Iron</keyword>
<keyword evidence="6" id="KW-0472">Membrane</keyword>
<dbReference type="Gene3D" id="1.10.630.10">
    <property type="entry name" value="Cytochrome P450"/>
    <property type="match status" value="3"/>
</dbReference>
<evidence type="ECO:0000256" key="6">
    <source>
        <dbReference type="ARBA" id="ARBA00023136"/>
    </source>
</evidence>
<dbReference type="FunFam" id="1.10.630.10:FF:000011">
    <property type="entry name" value="Cytochrome P450 83B1"/>
    <property type="match status" value="1"/>
</dbReference>
<keyword evidence="5 8" id="KW-0560">Oxidoreductase</keyword>
<dbReference type="GO" id="GO:0016020">
    <property type="term" value="C:membrane"/>
    <property type="evidence" value="ECO:0007669"/>
    <property type="project" value="UniProtKB-SubCell"/>
</dbReference>
<feature type="binding site" description="axial binding residue" evidence="7">
    <location>
        <position position="555"/>
    </location>
    <ligand>
        <name>heme</name>
        <dbReference type="ChEBI" id="CHEBI:30413"/>
    </ligand>
    <ligandPart>
        <name>Fe</name>
        <dbReference type="ChEBI" id="CHEBI:18248"/>
    </ligandPart>
</feature>
<comment type="cofactor">
    <cofactor evidence="7">
        <name>heme</name>
        <dbReference type="ChEBI" id="CHEBI:30413"/>
    </cofactor>
</comment>
<comment type="caution">
    <text evidence="10">The sequence shown here is derived from an EMBL/GenBank/DDBJ whole genome shotgun (WGS) entry which is preliminary data.</text>
</comment>
<dbReference type="PROSITE" id="PS00086">
    <property type="entry name" value="CYTOCHROME_P450"/>
    <property type="match status" value="1"/>
</dbReference>
<reference evidence="10" key="1">
    <citation type="submission" date="2019-12" db="EMBL/GenBank/DDBJ databases">
        <title>Genome sequencing and annotation of Brassica cretica.</title>
        <authorList>
            <person name="Studholme D.J."/>
            <person name="Sarris P.F."/>
        </authorList>
    </citation>
    <scope>NUCLEOTIDE SEQUENCE</scope>
    <source>
        <strain evidence="10">PFS-001/15</strain>
        <tissue evidence="10">Leaf</tissue>
    </source>
</reference>
<evidence type="ECO:0000313" key="11">
    <source>
        <dbReference type="Proteomes" id="UP000712281"/>
    </source>
</evidence>
<dbReference type="Pfam" id="PF00067">
    <property type="entry name" value="p450"/>
    <property type="match status" value="3"/>
</dbReference>
<dbReference type="PRINTS" id="PR00385">
    <property type="entry name" value="P450"/>
</dbReference>
<evidence type="ECO:0000256" key="1">
    <source>
        <dbReference type="ARBA" id="ARBA00004167"/>
    </source>
</evidence>
<keyword evidence="9" id="KW-0732">Signal</keyword>
<keyword evidence="8" id="KW-0503">Monooxygenase</keyword>
<dbReference type="CDD" id="cd11072">
    <property type="entry name" value="CYP71-like"/>
    <property type="match status" value="1"/>
</dbReference>
<evidence type="ECO:0000256" key="8">
    <source>
        <dbReference type="RuleBase" id="RU000461"/>
    </source>
</evidence>
<keyword evidence="4" id="KW-1133">Transmembrane helix</keyword>
<dbReference type="GO" id="GO:0020037">
    <property type="term" value="F:heme binding"/>
    <property type="evidence" value="ECO:0007669"/>
    <property type="project" value="InterPro"/>
</dbReference>
<evidence type="ECO:0000256" key="7">
    <source>
        <dbReference type="PIRSR" id="PIRSR602401-1"/>
    </source>
</evidence>
<evidence type="ECO:0008006" key="12">
    <source>
        <dbReference type="Google" id="ProtNLM"/>
    </source>
</evidence>
<protein>
    <recommendedName>
        <fullName evidence="12">Cytochrome P450</fullName>
    </recommendedName>
</protein>